<evidence type="ECO:0000313" key="5">
    <source>
        <dbReference type="Proteomes" id="UP000192796"/>
    </source>
</evidence>
<name>A0A1V9G8P7_9BACT</name>
<evidence type="ECO:0000259" key="3">
    <source>
        <dbReference type="SMART" id="SM00460"/>
    </source>
</evidence>
<proteinExistence type="predicted"/>
<dbReference type="Gene3D" id="3.10.620.30">
    <property type="match status" value="1"/>
</dbReference>
<dbReference type="EMBL" id="LVYD01000001">
    <property type="protein sequence ID" value="OQP67031.1"/>
    <property type="molecule type" value="Genomic_DNA"/>
</dbReference>
<dbReference type="OrthoDB" id="98874at2"/>
<comment type="caution">
    <text evidence="4">The sequence shown here is derived from an EMBL/GenBank/DDBJ whole genome shotgun (WGS) entry which is preliminary data.</text>
</comment>
<feature type="domain" description="Transglutaminase-like" evidence="3">
    <location>
        <begin position="326"/>
        <end position="395"/>
    </location>
</feature>
<dbReference type="InterPro" id="IPR002931">
    <property type="entry name" value="Transglutaminase-like"/>
</dbReference>
<gene>
    <name evidence="4" type="ORF">A3860_01330</name>
</gene>
<evidence type="ECO:0000256" key="1">
    <source>
        <dbReference type="SAM" id="Phobius"/>
    </source>
</evidence>
<feature type="chain" id="PRO_5012890216" description="Transglutaminase-like domain-containing protein" evidence="2">
    <location>
        <begin position="22"/>
        <end position="681"/>
    </location>
</feature>
<evidence type="ECO:0000256" key="2">
    <source>
        <dbReference type="SAM" id="SignalP"/>
    </source>
</evidence>
<keyword evidence="1" id="KW-1133">Transmembrane helix</keyword>
<organism evidence="4 5">
    <name type="scientific">Niastella vici</name>
    <dbReference type="NCBI Taxonomy" id="1703345"/>
    <lineage>
        <taxon>Bacteria</taxon>
        <taxon>Pseudomonadati</taxon>
        <taxon>Bacteroidota</taxon>
        <taxon>Chitinophagia</taxon>
        <taxon>Chitinophagales</taxon>
        <taxon>Chitinophagaceae</taxon>
        <taxon>Niastella</taxon>
    </lineage>
</organism>
<dbReference type="STRING" id="1703345.A3860_01330"/>
<feature type="signal peptide" evidence="2">
    <location>
        <begin position="1"/>
        <end position="21"/>
    </location>
</feature>
<dbReference type="SUPFAM" id="SSF54001">
    <property type="entry name" value="Cysteine proteinases"/>
    <property type="match status" value="1"/>
</dbReference>
<dbReference type="Pfam" id="PF12969">
    <property type="entry name" value="DUF3857"/>
    <property type="match status" value="1"/>
</dbReference>
<evidence type="ECO:0000313" key="4">
    <source>
        <dbReference type="EMBL" id="OQP67031.1"/>
    </source>
</evidence>
<keyword evidence="1" id="KW-0812">Transmembrane</keyword>
<dbReference type="Pfam" id="PF01841">
    <property type="entry name" value="Transglut_core"/>
    <property type="match status" value="1"/>
</dbReference>
<feature type="transmembrane region" description="Helical" evidence="1">
    <location>
        <begin position="659"/>
        <end position="677"/>
    </location>
</feature>
<dbReference type="Gene3D" id="2.60.40.3140">
    <property type="match status" value="1"/>
</dbReference>
<dbReference type="AlphaFoldDB" id="A0A1V9G8P7"/>
<sequence length="681" mass="78826">MKYLVRLILFSGLFWPLFGNAQSKPLIQPEPAWVTHPPFDYNNTRMDEEAENGYINLELEKQVSIQQQSIYTKTAFRILSESGVQNGSQISVNFDPTYNQLIFHSIKIIRGKETINKLQPAKIKVIQQEEELNMHLYDGSLTAVLFLEDVRKGDIIEYSYTIKGSNPVFKGKFAGVFETGFSVPVYNLYYKLLVPDGRTVQIRNSLTNVTYETKKLASETCYEWKLDQVPAMHEQDHTPTWYDPYPMIMVSEYKNWKEVNDWALKLFPFDGKLSRGLQKKIKEITVTNTSTEQRILAALHFVQDDVRYMGIEMGQNSHRPNTPEKIFTQRFGDCKDKSYLLCTMLRAMGVEANPVMINTGFKKTIMQWLPGPASFDHVTVRVLYNGRYYWFDPTISYQRGNIDAISYPNYHCGLVISDTTTALTNIPLQNKGMVSVHEQFDIPDMSGNARLIVKTEYTGSHADDMREQFNSSSKSELKKTFREYYSHYYEKIETDSLRYVDNDTTGKFITYEYYSIQNLWELEQGVNKSFFSPYVINGILKKPKDIKRTMPFAIDYPAKYQEEITINVPEEWTSHESMENISCSAFKMRVQFASSYKKFKLKYEYESLKDHVEPSEADAFFTSYKKADENLGYTLSKANDKASIESLSDSGKRGEPVNYGYVIAIAVVLFGAAVWFTRRRR</sequence>
<keyword evidence="5" id="KW-1185">Reference proteome</keyword>
<dbReference type="InterPro" id="IPR038765">
    <property type="entry name" value="Papain-like_cys_pep_sf"/>
</dbReference>
<keyword evidence="1" id="KW-0472">Membrane</keyword>
<dbReference type="RefSeq" id="WP_081144729.1">
    <property type="nucleotide sequence ID" value="NZ_LVYD01000001.1"/>
</dbReference>
<dbReference type="SMART" id="SM00460">
    <property type="entry name" value="TGc"/>
    <property type="match status" value="1"/>
</dbReference>
<dbReference type="Proteomes" id="UP000192796">
    <property type="component" value="Unassembled WGS sequence"/>
</dbReference>
<reference evidence="4 5" key="1">
    <citation type="submission" date="2016-03" db="EMBL/GenBank/DDBJ databases">
        <title>Niastella vici sp. nov., isolated from farmland soil.</title>
        <authorList>
            <person name="Chen L."/>
            <person name="Wang D."/>
            <person name="Yang S."/>
            <person name="Wang G."/>
        </authorList>
    </citation>
    <scope>NUCLEOTIDE SEQUENCE [LARGE SCALE GENOMIC DNA]</scope>
    <source>
        <strain evidence="4 5">DJ57</strain>
    </source>
</reference>
<keyword evidence="2" id="KW-0732">Signal</keyword>
<protein>
    <recommendedName>
        <fullName evidence="3">Transglutaminase-like domain-containing protein</fullName>
    </recommendedName>
</protein>
<dbReference type="InterPro" id="IPR024618">
    <property type="entry name" value="DUF3857"/>
</dbReference>
<accession>A0A1V9G8P7</accession>